<feature type="compositionally biased region" description="Polar residues" evidence="1">
    <location>
        <begin position="1"/>
        <end position="10"/>
    </location>
</feature>
<feature type="region of interest" description="Disordered" evidence="1">
    <location>
        <begin position="1"/>
        <end position="54"/>
    </location>
</feature>
<comment type="caution">
    <text evidence="2">The sequence shown here is derived from an EMBL/GenBank/DDBJ whole genome shotgun (WGS) entry which is preliminary data.</text>
</comment>
<evidence type="ECO:0000313" key="3">
    <source>
        <dbReference type="Proteomes" id="UP000036367"/>
    </source>
</evidence>
<gene>
    <name evidence="2" type="ORF">RISK_006739</name>
</gene>
<organism evidence="2 3">
    <name type="scientific">Rhodopirellula islandica</name>
    <dbReference type="NCBI Taxonomy" id="595434"/>
    <lineage>
        <taxon>Bacteria</taxon>
        <taxon>Pseudomonadati</taxon>
        <taxon>Planctomycetota</taxon>
        <taxon>Planctomycetia</taxon>
        <taxon>Pirellulales</taxon>
        <taxon>Pirellulaceae</taxon>
        <taxon>Rhodopirellula</taxon>
    </lineage>
</organism>
<dbReference type="EMBL" id="LECT01000055">
    <property type="protein sequence ID" value="KLU01170.1"/>
    <property type="molecule type" value="Genomic_DNA"/>
</dbReference>
<accession>A0A0J1B2M2</accession>
<dbReference type="PATRIC" id="fig|595434.4.peg.6415"/>
<reference evidence="2" key="1">
    <citation type="submission" date="2015-05" db="EMBL/GenBank/DDBJ databases">
        <title>Permanent draft genome of Rhodopirellula islandicus K833.</title>
        <authorList>
            <person name="Kizina J."/>
            <person name="Richter M."/>
            <person name="Glockner F.O."/>
            <person name="Harder J."/>
        </authorList>
    </citation>
    <scope>NUCLEOTIDE SEQUENCE [LARGE SCALE GENOMIC DNA]</scope>
    <source>
        <strain evidence="2">K833</strain>
    </source>
</reference>
<sequence length="54" mass="5997">MSSIRVPTQTDLEKRSRSSSARHMQFGEKRRPIGLANGPTLSQSGRGLRPFTLV</sequence>
<protein>
    <submittedName>
        <fullName evidence="2">Uncharacterized protein</fullName>
    </submittedName>
</protein>
<evidence type="ECO:0000313" key="2">
    <source>
        <dbReference type="EMBL" id="KLU01170.1"/>
    </source>
</evidence>
<dbReference type="STRING" id="595434.RISK_006739"/>
<name>A0A0J1B2M2_RHOIS</name>
<proteinExistence type="predicted"/>
<evidence type="ECO:0000256" key="1">
    <source>
        <dbReference type="SAM" id="MobiDB-lite"/>
    </source>
</evidence>
<dbReference type="Proteomes" id="UP000036367">
    <property type="component" value="Unassembled WGS sequence"/>
</dbReference>
<dbReference type="AlphaFoldDB" id="A0A0J1B2M2"/>
<keyword evidence="3" id="KW-1185">Reference proteome</keyword>